<evidence type="ECO:0000313" key="5">
    <source>
        <dbReference type="Proteomes" id="UP000196816"/>
    </source>
</evidence>
<feature type="region of interest" description="Disordered" evidence="1">
    <location>
        <begin position="106"/>
        <end position="130"/>
    </location>
</feature>
<accession>A0A1Y0Y9F6</accession>
<sequence length="166" mass="18541">MRDMVPETDQRDICISARQRTRWMFYMRKTDICLLLSLDVPACALHAFGRMMQRQTLRWSRASGLIGNTVMLWADDRPDAESVAAPATVGGMLLVRSHRTWTTVPTGDGKVGISQPGDLPSFSHQPSGGTTEGRREVYVCPLPVSVVPDESGNWIFSRHNLVPCHF</sequence>
<dbReference type="EMBL" id="CP021923">
    <property type="protein sequence ID" value="ASC07286.1"/>
    <property type="molecule type" value="Genomic_DNA"/>
</dbReference>
<geneLocation type="plasmid" evidence="3">
    <name>pAP1468-1</name>
</geneLocation>
<dbReference type="AlphaFoldDB" id="A0A1Y0Y9F6"/>
<keyword evidence="2" id="KW-0614">Plasmid</keyword>
<proteinExistence type="predicted"/>
<evidence type="ECO:0000313" key="3">
    <source>
        <dbReference type="EMBL" id="ASC07286.1"/>
    </source>
</evidence>
<geneLocation type="plasmid" evidence="2">
    <name>pAP1342-2</name>
</geneLocation>
<gene>
    <name evidence="2" type="ORF">S1001342_02754</name>
    <name evidence="3" type="ORF">S101468_03085</name>
</gene>
<protein>
    <submittedName>
        <fullName evidence="2">Uncharacterized protein</fullName>
    </submittedName>
</protein>
<organism evidence="2 4">
    <name type="scientific">Acetobacter pasteurianus subsp. pasteurianus</name>
    <dbReference type="NCBI Taxonomy" id="481145"/>
    <lineage>
        <taxon>Bacteria</taxon>
        <taxon>Pseudomonadati</taxon>
        <taxon>Pseudomonadota</taxon>
        <taxon>Alphaproteobacteria</taxon>
        <taxon>Acetobacterales</taxon>
        <taxon>Acetobacteraceae</taxon>
        <taxon>Acetobacter</taxon>
    </lineage>
</organism>
<reference evidence="2 4" key="1">
    <citation type="submission" date="2017-05" db="EMBL/GenBank/DDBJ databases">
        <title>Genome sequence of Acetobacter pasteurianus subsp. pasteurianus strain SRCM101342.</title>
        <authorList>
            <person name="Cho S.H."/>
        </authorList>
    </citation>
    <scope>NUCLEOTIDE SEQUENCE [LARGE SCALE GENOMIC DNA]</scope>
    <source>
        <strain evidence="2 4">SRCM101342</strain>
        <plasmid evidence="4">pap1342-2</plasmid>
        <plasmid evidence="2">pAP1342-2</plasmid>
    </source>
</reference>
<evidence type="ECO:0000256" key="1">
    <source>
        <dbReference type="SAM" id="MobiDB-lite"/>
    </source>
</evidence>
<geneLocation type="plasmid" evidence="5">
    <name>pap1468-1</name>
</geneLocation>
<dbReference type="Proteomes" id="UP000196816">
    <property type="component" value="Plasmid pAP1468-1"/>
</dbReference>
<evidence type="ECO:0000313" key="2">
    <source>
        <dbReference type="EMBL" id="ARW49044.1"/>
    </source>
</evidence>
<dbReference type="Proteomes" id="UP000196205">
    <property type="component" value="Plasmid pAP1342-2"/>
</dbReference>
<reference evidence="3 5" key="2">
    <citation type="submission" date="2017-06" db="EMBL/GenBank/DDBJ databases">
        <title>Genome sequence of Acetobacter pasteurianus subsp. pasteurianus strain SRCM101468.</title>
        <authorList>
            <person name="Cho S.H."/>
        </authorList>
    </citation>
    <scope>NUCLEOTIDE SEQUENCE [LARGE SCALE GENOMIC DNA]</scope>
    <source>
        <strain evidence="3 5">SRCM101468</strain>
        <plasmid evidence="3">pAP1468-1</plasmid>
        <plasmid evidence="5">pap1468-1</plasmid>
    </source>
</reference>
<geneLocation type="plasmid" evidence="4">
    <name>pap1342-2</name>
</geneLocation>
<dbReference type="EMBL" id="CP021511">
    <property type="protein sequence ID" value="ARW49044.1"/>
    <property type="molecule type" value="Genomic_DNA"/>
</dbReference>
<evidence type="ECO:0000313" key="4">
    <source>
        <dbReference type="Proteomes" id="UP000196205"/>
    </source>
</evidence>
<name>A0A1Y0Y9F6_ACEPA</name>